<dbReference type="PANTHER" id="PTHR35861:SF1">
    <property type="entry name" value="PHAGE TAIL SHEATH PROTEIN"/>
    <property type="match status" value="1"/>
</dbReference>
<evidence type="ECO:0000313" key="4">
    <source>
        <dbReference type="Proteomes" id="UP000030185"/>
    </source>
</evidence>
<proteinExistence type="inferred from homology"/>
<dbReference type="OrthoDB" id="9767864at2"/>
<dbReference type="PANTHER" id="PTHR35861">
    <property type="match status" value="1"/>
</dbReference>
<feature type="domain" description="Tail sheath protein C-terminal" evidence="2">
    <location>
        <begin position="406"/>
        <end position="512"/>
    </location>
</feature>
<evidence type="ECO:0000259" key="2">
    <source>
        <dbReference type="Pfam" id="PF17482"/>
    </source>
</evidence>
<dbReference type="EMBL" id="BBLT01000007">
    <property type="protein sequence ID" value="GAL86322.1"/>
    <property type="molecule type" value="Genomic_DNA"/>
</dbReference>
<organism evidence="3 4">
    <name type="scientific">Sporocytophaga myxococcoides</name>
    <dbReference type="NCBI Taxonomy" id="153721"/>
    <lineage>
        <taxon>Bacteria</taxon>
        <taxon>Pseudomonadati</taxon>
        <taxon>Bacteroidota</taxon>
        <taxon>Cytophagia</taxon>
        <taxon>Cytophagales</taxon>
        <taxon>Cytophagaceae</taxon>
        <taxon>Sporocytophaga</taxon>
    </lineage>
</organism>
<evidence type="ECO:0000313" key="3">
    <source>
        <dbReference type="EMBL" id="GAL86322.1"/>
    </source>
</evidence>
<dbReference type="eggNOG" id="COG3497">
    <property type="taxonomic scope" value="Bacteria"/>
</dbReference>
<accession>A0A098LIW7</accession>
<dbReference type="Proteomes" id="UP000030185">
    <property type="component" value="Unassembled WGS sequence"/>
</dbReference>
<dbReference type="Pfam" id="PF17482">
    <property type="entry name" value="Phage_sheath_1C"/>
    <property type="match status" value="1"/>
</dbReference>
<comment type="similarity">
    <text evidence="1">Belongs to the myoviridae tail sheath protein family.</text>
</comment>
<protein>
    <submittedName>
        <fullName evidence="3">Tail protein</fullName>
    </submittedName>
</protein>
<dbReference type="InterPro" id="IPR020287">
    <property type="entry name" value="Tail_sheath_C"/>
</dbReference>
<dbReference type="AlphaFoldDB" id="A0A098LIW7"/>
<reference evidence="3 4" key="1">
    <citation type="submission" date="2014-09" db="EMBL/GenBank/DDBJ databases">
        <title>Sporocytophaga myxococcoides PG-01 genome sequencing.</title>
        <authorList>
            <person name="Liu L."/>
            <person name="Gao P.J."/>
            <person name="Chen G.J."/>
            <person name="Wang L.S."/>
        </authorList>
    </citation>
    <scope>NUCLEOTIDE SEQUENCE [LARGE SCALE GENOMIC DNA]</scope>
    <source>
        <strain evidence="3 4">PG-01</strain>
    </source>
</reference>
<sequence length="517" mass="56770">MAQTLATPGVYIEEKNAFPNSVAGIPTAIPAFIGYTEKAIREGESLINQPVRITSLAEYHSIFGAGVKTTFSIQQSQGASFDFQVDGASYKLVQDSESRFLFYDSLRLFFANGGGTCYIVSVGTYYKAESSQSEDDFYSSGSGPKLNSISKKALEDGLTALISEEEPTMVVIPEAVELEEGDCFALQQAIIAHCGYKMKNRFAILDVFKGTAARTYDRNDVITRFREGVGSNFLAYGSAYYPFLNTSIVQNEEVSFKNISNLDVLESLLNKEVDRSTDDKKKSDEIKAEIRKISNPDADADGVNQTLKVVSPVFKSILTKVRNLLNVLPPSPAMAGIYTAIDNSRGVWKAPANTSIASVISPVVKLTHDDQEDLNLTVTGKSVNAIRSFIGQGTIVWGARTLDGNSQDWRYINVRRTLIFIEQSIKYAAKAYVYEPNTSNTWVLVKSMISSFLNDLWKLGGLVGASPEQAYQVEIGLGSTMTPNDVLDGVMRISVKVAISRPAEFIVITFQQKMQES</sequence>
<dbReference type="RefSeq" id="WP_045466009.1">
    <property type="nucleotide sequence ID" value="NZ_BBLT01000007.1"/>
</dbReference>
<name>A0A098LIW7_9BACT</name>
<gene>
    <name evidence="3" type="ORF">MYP_3551</name>
</gene>
<dbReference type="STRING" id="153721.MYP_3551"/>
<dbReference type="Gene3D" id="3.40.50.11780">
    <property type="match status" value="1"/>
</dbReference>
<comment type="caution">
    <text evidence="3">The sequence shown here is derived from an EMBL/GenBank/DDBJ whole genome shotgun (WGS) entry which is preliminary data.</text>
</comment>
<evidence type="ECO:0000256" key="1">
    <source>
        <dbReference type="ARBA" id="ARBA00008005"/>
    </source>
</evidence>
<dbReference type="InterPro" id="IPR052042">
    <property type="entry name" value="Tail_sheath_structural"/>
</dbReference>
<keyword evidence="4" id="KW-1185">Reference proteome</keyword>